<name>D8PHX2_9BACT</name>
<dbReference type="InterPro" id="IPR003029">
    <property type="entry name" value="S1_domain"/>
</dbReference>
<dbReference type="eggNOG" id="COG2183">
    <property type="taxonomic scope" value="Bacteria"/>
</dbReference>
<dbReference type="Gene3D" id="2.40.50.140">
    <property type="entry name" value="Nucleic acid-binding proteins"/>
    <property type="match status" value="1"/>
</dbReference>
<reference evidence="3 4" key="1">
    <citation type="journal article" date="2010" name="Proc. Natl. Acad. Sci. U.S.A.">
        <title>A Nitrospira metagenome illuminates the physiology and evolution of globally important nitrite-oxidizing bacteria.</title>
        <authorList>
            <person name="Lucker S."/>
            <person name="Wagner M."/>
            <person name="Maixner F."/>
            <person name="Pelletier E."/>
            <person name="Koch H."/>
            <person name="Vacherie B."/>
            <person name="Rattei T."/>
            <person name="Sinninghe Damste J."/>
            <person name="Spieck E."/>
            <person name="Le Paslier D."/>
            <person name="Daims H."/>
        </authorList>
    </citation>
    <scope>NUCLEOTIDE SEQUENCE [LARGE SCALE GENOMIC DNA]</scope>
</reference>
<dbReference type="EMBL" id="FP929003">
    <property type="protein sequence ID" value="CBK42859.1"/>
    <property type="molecule type" value="Genomic_DNA"/>
</dbReference>
<dbReference type="Pfam" id="PF00575">
    <property type="entry name" value="S1"/>
    <property type="match status" value="1"/>
</dbReference>
<evidence type="ECO:0000313" key="3">
    <source>
        <dbReference type="EMBL" id="CBK42859.1"/>
    </source>
</evidence>
<dbReference type="GO" id="GO:0006412">
    <property type="term" value="P:translation"/>
    <property type="evidence" value="ECO:0007669"/>
    <property type="project" value="TreeGrafter"/>
</dbReference>
<dbReference type="SMART" id="SM00732">
    <property type="entry name" value="YqgFc"/>
    <property type="match status" value="1"/>
</dbReference>
<gene>
    <name evidence="3" type="primary">tex</name>
    <name evidence="3" type="ORF">NIDE3165</name>
</gene>
<dbReference type="PROSITE" id="PS50126">
    <property type="entry name" value="S1"/>
    <property type="match status" value="1"/>
</dbReference>
<dbReference type="Proteomes" id="UP000001660">
    <property type="component" value="Chromosome"/>
</dbReference>
<dbReference type="FunFam" id="1.10.10.650:FF:000001">
    <property type="entry name" value="S1 RNA-binding domain 1"/>
    <property type="match status" value="1"/>
</dbReference>
<dbReference type="SUPFAM" id="SSF53098">
    <property type="entry name" value="Ribonuclease H-like"/>
    <property type="match status" value="1"/>
</dbReference>
<dbReference type="KEGG" id="nde:NIDE3165"/>
<dbReference type="Gene3D" id="1.10.150.310">
    <property type="entry name" value="Tex RuvX-like domain-like"/>
    <property type="match status" value="1"/>
</dbReference>
<dbReference type="InterPro" id="IPR037027">
    <property type="entry name" value="YqgF/RNaseH-like_dom_sf"/>
</dbReference>
<dbReference type="AlphaFoldDB" id="D8PHX2"/>
<dbReference type="InterPro" id="IPR050437">
    <property type="entry name" value="Ribos_protein_bS1-like"/>
</dbReference>
<dbReference type="InterPro" id="IPR012340">
    <property type="entry name" value="NA-bd_OB-fold"/>
</dbReference>
<dbReference type="OrthoDB" id="9804714at2"/>
<feature type="domain" description="S1 motif" evidence="2">
    <location>
        <begin position="676"/>
        <end position="745"/>
    </location>
</feature>
<dbReference type="Pfam" id="PF12836">
    <property type="entry name" value="HHH_3"/>
    <property type="match status" value="1"/>
</dbReference>
<dbReference type="HOGENOM" id="CLU_009833_0_2_0"/>
<dbReference type="GO" id="GO:0003729">
    <property type="term" value="F:mRNA binding"/>
    <property type="evidence" value="ECO:0007669"/>
    <property type="project" value="UniProtKB-ARBA"/>
</dbReference>
<dbReference type="FunFam" id="3.30.420.140:FF:000001">
    <property type="entry name" value="RNA-binding transcriptional accessory protein"/>
    <property type="match status" value="1"/>
</dbReference>
<dbReference type="Gene3D" id="1.10.3500.10">
    <property type="entry name" value="Tex N-terminal region-like"/>
    <property type="match status" value="1"/>
</dbReference>
<dbReference type="InterPro" id="IPR010994">
    <property type="entry name" value="RuvA_2-like"/>
</dbReference>
<dbReference type="Pfam" id="PF22706">
    <property type="entry name" value="Tex_central_region"/>
    <property type="match status" value="1"/>
</dbReference>
<feature type="region of interest" description="Disordered" evidence="1">
    <location>
        <begin position="743"/>
        <end position="787"/>
    </location>
</feature>
<dbReference type="SUPFAM" id="SSF47781">
    <property type="entry name" value="RuvA domain 2-like"/>
    <property type="match status" value="2"/>
</dbReference>
<dbReference type="FunFam" id="2.40.50.140:FF:000051">
    <property type="entry name" value="RNA-binding transcriptional accessory protein"/>
    <property type="match status" value="1"/>
</dbReference>
<dbReference type="PANTHER" id="PTHR10724">
    <property type="entry name" value="30S RIBOSOMAL PROTEIN S1"/>
    <property type="match status" value="1"/>
</dbReference>
<dbReference type="GO" id="GO:0005829">
    <property type="term" value="C:cytosol"/>
    <property type="evidence" value="ECO:0007669"/>
    <property type="project" value="TreeGrafter"/>
</dbReference>
<dbReference type="SUPFAM" id="SSF158832">
    <property type="entry name" value="Tex N-terminal region-like"/>
    <property type="match status" value="1"/>
</dbReference>
<dbReference type="SUPFAM" id="SSF50249">
    <property type="entry name" value="Nucleic acid-binding proteins"/>
    <property type="match status" value="1"/>
</dbReference>
<evidence type="ECO:0000259" key="2">
    <source>
        <dbReference type="PROSITE" id="PS50126"/>
    </source>
</evidence>
<sequence length="799" mass="87059">MSSSTIPTISPAAQQRIVDLIAKELGVTAPQIAAAVTLLDGGATVPFIARYRKEATSNLDDTHLRSLEERLLYLRELEERRQTILASIEEQGKLTDELRRAVEQAATKQAVEDIYLPYKPKRRTKAQIAREAGLEPLANALLADPTLDPDQEAAKYVKVVPAAEGVDAINVPDAKTALEGARDILVERFAETAELLATLRAKLWNEGIVTSTVMPGQETAEEEKFRDYYAYSETIRTIPSHRALAMFRGRTLGVLKLDLGLGESLEAVVPHPCAAMIAAHFGIEHRGRRADKWLTDVCYWAWRVKVHLHLSTELLLQVREAAEAEAIKIFGRNLHELLLAAPAGPKAVLGLDPGLRTGCKVAVVDATGKLLDTATIYPHQPRNDWQGALATIVQLVLRHGVELISIGNGTASRETDKFAAEVVKLVGEQKPEQKLAKIVVSEAGASVYSASAFAAAEFPALDVSLRGAVSIARRLQDPLAELVKIDPKSIGVGQYQHDVNQRALARSLDATVEDCVNAVGVDVNTASAPLLARVSGLNRVLAQNIVEYRDTHGRFQNRHMILNVPRLGEKTFEQAAGFLRINDGDNPLDRSAVHPEAYPVVERMLARLKKGIAEVMGKPAVLKELSPAEFTDETFGLPTVRDILTELEKPGRDPRPEFKTATFRDGVESLADLQPGMVLEGVVTNVAAFGAFVDIGVHQDGLVHVSALANKFVKDPHEVVKPGQIVKVKVLAVDVPRQRISLTMRMEDAATPASQPDPRAGGPRDTRDRRPADQQRGGSREPQPIGAFALALARAKEKK</sequence>
<dbReference type="InterPro" id="IPR023319">
    <property type="entry name" value="Tex-like_HTH_dom_sf"/>
</dbReference>
<keyword evidence="4" id="KW-1185">Reference proteome</keyword>
<dbReference type="InterPro" id="IPR018974">
    <property type="entry name" value="Tex-like_N"/>
</dbReference>
<evidence type="ECO:0000256" key="1">
    <source>
        <dbReference type="SAM" id="MobiDB-lite"/>
    </source>
</evidence>
<dbReference type="InterPro" id="IPR044146">
    <property type="entry name" value="S1_Tex"/>
</dbReference>
<dbReference type="Pfam" id="PF17674">
    <property type="entry name" value="HHH_9"/>
    <property type="match status" value="1"/>
</dbReference>
<proteinExistence type="predicted"/>
<dbReference type="InterPro" id="IPR041692">
    <property type="entry name" value="HHH_9"/>
</dbReference>
<protein>
    <submittedName>
        <fullName evidence="3">Predicted Transcriptional accessory protein</fullName>
    </submittedName>
</protein>
<dbReference type="SMART" id="SM00316">
    <property type="entry name" value="S1"/>
    <property type="match status" value="1"/>
</dbReference>
<dbReference type="FunFam" id="1.10.150.310:FF:000001">
    <property type="entry name" value="RNA-binding transcriptional accessory protein"/>
    <property type="match status" value="1"/>
</dbReference>
<evidence type="ECO:0000313" key="4">
    <source>
        <dbReference type="Proteomes" id="UP000001660"/>
    </source>
</evidence>
<dbReference type="PANTHER" id="PTHR10724:SF10">
    <property type="entry name" value="S1 RNA-BINDING DOMAIN-CONTAINING PROTEIN 1"/>
    <property type="match status" value="1"/>
</dbReference>
<dbReference type="GO" id="GO:0006139">
    <property type="term" value="P:nucleobase-containing compound metabolic process"/>
    <property type="evidence" value="ECO:0007669"/>
    <property type="project" value="InterPro"/>
</dbReference>
<dbReference type="Gene3D" id="1.10.10.650">
    <property type="entry name" value="RuvA domain 2-like"/>
    <property type="match status" value="1"/>
</dbReference>
<dbReference type="Pfam" id="PF16921">
    <property type="entry name" value="Tex_YqgF"/>
    <property type="match status" value="1"/>
</dbReference>
<dbReference type="InterPro" id="IPR055179">
    <property type="entry name" value="Tex-like_central_region"/>
</dbReference>
<dbReference type="InterPro" id="IPR006641">
    <property type="entry name" value="YqgF/RNaseH-like_dom"/>
</dbReference>
<dbReference type="STRING" id="330214.NIDE3165"/>
<dbReference type="InterPro" id="IPR012337">
    <property type="entry name" value="RNaseH-like_sf"/>
</dbReference>
<dbReference type="CDD" id="cd05685">
    <property type="entry name" value="S1_Tex"/>
    <property type="match status" value="1"/>
</dbReference>
<dbReference type="Pfam" id="PF09371">
    <property type="entry name" value="Tex_N"/>
    <property type="match status" value="1"/>
</dbReference>
<dbReference type="InterPro" id="IPR032639">
    <property type="entry name" value="Tex_YqgF"/>
</dbReference>
<dbReference type="GO" id="GO:0003735">
    <property type="term" value="F:structural constituent of ribosome"/>
    <property type="evidence" value="ECO:0007669"/>
    <property type="project" value="TreeGrafter"/>
</dbReference>
<feature type="compositionally biased region" description="Basic and acidic residues" evidence="1">
    <location>
        <begin position="762"/>
        <end position="773"/>
    </location>
</feature>
<organism evidence="3 4">
    <name type="scientific">Nitrospira defluvii</name>
    <dbReference type="NCBI Taxonomy" id="330214"/>
    <lineage>
        <taxon>Bacteria</taxon>
        <taxon>Pseudomonadati</taxon>
        <taxon>Nitrospirota</taxon>
        <taxon>Nitrospiria</taxon>
        <taxon>Nitrospirales</taxon>
        <taxon>Nitrospiraceae</taxon>
        <taxon>Nitrospira</taxon>
    </lineage>
</organism>
<dbReference type="InterPro" id="IPR023323">
    <property type="entry name" value="Tex-like_dom_sf"/>
</dbReference>
<dbReference type="Gene3D" id="3.30.420.140">
    <property type="entry name" value="YqgF/RNase H-like domain"/>
    <property type="match status" value="1"/>
</dbReference>
<accession>D8PHX2</accession>